<sequence>MAEVKGKVAMVTGGGQGIGEAICRRLAKDGFKVGVADFNETT</sequence>
<dbReference type="AlphaFoldDB" id="A0A2T4S652"/>
<comment type="caution">
    <text evidence="1">The sequence shown here is derived from an EMBL/GenBank/DDBJ whole genome shotgun (WGS) entry which is preliminary data.</text>
</comment>
<evidence type="ECO:0000313" key="2">
    <source>
        <dbReference type="Proteomes" id="UP000240400"/>
    </source>
</evidence>
<accession>A0A2T4S652</accession>
<dbReference type="OrthoDB" id="9803333at2"/>
<evidence type="ECO:0000313" key="1">
    <source>
        <dbReference type="EMBL" id="PTK48490.1"/>
    </source>
</evidence>
<organism evidence="1 2">
    <name type="scientific">Staphylococcus nepalensis</name>
    <dbReference type="NCBI Taxonomy" id="214473"/>
    <lineage>
        <taxon>Bacteria</taxon>
        <taxon>Bacillati</taxon>
        <taxon>Bacillota</taxon>
        <taxon>Bacilli</taxon>
        <taxon>Bacillales</taxon>
        <taxon>Staphylococcaceae</taxon>
        <taxon>Staphylococcus</taxon>
    </lineage>
</organism>
<protein>
    <submittedName>
        <fullName evidence="1">(S)-acetoin forming diacetyl reductase</fullName>
    </submittedName>
</protein>
<dbReference type="Gene3D" id="3.40.50.720">
    <property type="entry name" value="NAD(P)-binding Rossmann-like Domain"/>
    <property type="match status" value="1"/>
</dbReference>
<dbReference type="InterPro" id="IPR036291">
    <property type="entry name" value="NAD(P)-bd_dom_sf"/>
</dbReference>
<dbReference type="Proteomes" id="UP000240400">
    <property type="component" value="Unassembled WGS sequence"/>
</dbReference>
<dbReference type="SUPFAM" id="SSF51735">
    <property type="entry name" value="NAD(P)-binding Rossmann-fold domains"/>
    <property type="match status" value="1"/>
</dbReference>
<name>A0A2T4S652_9STAP</name>
<dbReference type="RefSeq" id="WP_142401969.1">
    <property type="nucleotide sequence ID" value="NZ_PZHR01000490.1"/>
</dbReference>
<proteinExistence type="predicted"/>
<feature type="non-terminal residue" evidence="1">
    <location>
        <position position="42"/>
    </location>
</feature>
<dbReference type="InterPro" id="IPR002347">
    <property type="entry name" value="SDR_fam"/>
</dbReference>
<reference evidence="1 2" key="1">
    <citation type="journal article" date="2016" name="Front. Microbiol.">
        <title>Comprehensive Phylogenetic Analysis of Bovine Non-aureus Staphylococci Species Based on Whole-Genome Sequencing.</title>
        <authorList>
            <person name="Naushad S."/>
            <person name="Barkema H.W."/>
            <person name="Luby C."/>
            <person name="Condas L.A."/>
            <person name="Nobrega D.B."/>
            <person name="Carson D.A."/>
            <person name="De Buck J."/>
        </authorList>
    </citation>
    <scope>NUCLEOTIDE SEQUENCE [LARGE SCALE GENOMIC DNA]</scope>
    <source>
        <strain evidence="1 2">SNUC 4337</strain>
    </source>
</reference>
<gene>
    <name evidence="1" type="ORF">BUZ61_15520</name>
</gene>
<dbReference type="EMBL" id="PZHR01000490">
    <property type="protein sequence ID" value="PTK48490.1"/>
    <property type="molecule type" value="Genomic_DNA"/>
</dbReference>
<dbReference type="Pfam" id="PF00106">
    <property type="entry name" value="adh_short"/>
    <property type="match status" value="1"/>
</dbReference>